<gene>
    <name evidence="4" type="ORF">MMIC_P1923</name>
</gene>
<feature type="signal peptide" evidence="2">
    <location>
        <begin position="1"/>
        <end position="17"/>
    </location>
</feature>
<evidence type="ECO:0000256" key="2">
    <source>
        <dbReference type="SAM" id="SignalP"/>
    </source>
</evidence>
<keyword evidence="2" id="KW-0732">Signal</keyword>
<dbReference type="CDD" id="cd07185">
    <property type="entry name" value="OmpA_C-like"/>
    <property type="match status" value="1"/>
</dbReference>
<keyword evidence="1" id="KW-0472">Membrane</keyword>
<dbReference type="SUPFAM" id="SSF103088">
    <property type="entry name" value="OmpA-like"/>
    <property type="match status" value="1"/>
</dbReference>
<comment type="caution">
    <text evidence="4">The sequence shown here is derived from an EMBL/GenBank/DDBJ whole genome shotgun (WGS) entry which is preliminary data.</text>
</comment>
<dbReference type="Gene3D" id="1.20.1270.390">
    <property type="match status" value="1"/>
</dbReference>
<dbReference type="PANTHER" id="PTHR30329:SF21">
    <property type="entry name" value="LIPOPROTEIN YIAD-RELATED"/>
    <property type="match status" value="1"/>
</dbReference>
<reference evidence="4 5" key="1">
    <citation type="journal article" date="2017" name="Arch. Microbiol.">
        <title>Mariprofundus micogutta sp. nov., a novel iron-oxidizing zetaproteobacterium isolated from a deep-sea hydrothermal field at the Bayonnaise knoll of the Izu-Ogasawara arc, and a description of Mariprofundales ord. nov. and Zetaproteobacteria classis nov.</title>
        <authorList>
            <person name="Makita H."/>
            <person name="Tanaka E."/>
            <person name="Mitsunobu S."/>
            <person name="Miyazaki M."/>
            <person name="Nunoura T."/>
            <person name="Uematsu K."/>
            <person name="Takaki Y."/>
            <person name="Nishi S."/>
            <person name="Shimamura S."/>
            <person name="Takai K."/>
        </authorList>
    </citation>
    <scope>NUCLEOTIDE SEQUENCE [LARGE SCALE GENOMIC DNA]</scope>
    <source>
        <strain evidence="4 5">ET2</strain>
    </source>
</reference>
<evidence type="ECO:0000256" key="1">
    <source>
        <dbReference type="PROSITE-ProRule" id="PRU00473"/>
    </source>
</evidence>
<dbReference type="PANTHER" id="PTHR30329">
    <property type="entry name" value="STATOR ELEMENT OF FLAGELLAR MOTOR COMPLEX"/>
    <property type="match status" value="1"/>
</dbReference>
<dbReference type="PROSITE" id="PS51257">
    <property type="entry name" value="PROKAR_LIPOPROTEIN"/>
    <property type="match status" value="1"/>
</dbReference>
<keyword evidence="5" id="KW-1185">Reference proteome</keyword>
<dbReference type="Gene3D" id="3.30.1330.60">
    <property type="entry name" value="OmpA-like domain"/>
    <property type="match status" value="1"/>
</dbReference>
<dbReference type="AlphaFoldDB" id="A0A1L8CPU3"/>
<name>A0A1L8CPU3_9PROT</name>
<feature type="domain" description="OmpA-like" evidence="3">
    <location>
        <begin position="164"/>
        <end position="278"/>
    </location>
</feature>
<dbReference type="InterPro" id="IPR036737">
    <property type="entry name" value="OmpA-like_sf"/>
</dbReference>
<dbReference type="RefSeq" id="WP_171966498.1">
    <property type="nucleotide sequence ID" value="NZ_BDFD01000018.1"/>
</dbReference>
<protein>
    <submittedName>
        <fullName evidence="4">Outer membrane protein, adhesin transport system</fullName>
    </submittedName>
</protein>
<dbReference type="EMBL" id="BDFD01000018">
    <property type="protein sequence ID" value="GAV20945.1"/>
    <property type="molecule type" value="Genomic_DNA"/>
</dbReference>
<evidence type="ECO:0000313" key="5">
    <source>
        <dbReference type="Proteomes" id="UP000231632"/>
    </source>
</evidence>
<dbReference type="STRING" id="1921010.MMIC_P1923"/>
<sequence length="278" mass="29980">MLKLITGIILFALSACASSSISIDHDELSAARTAIDQARMVKADRCAPELLAKAQSSLYWAAHELTEHTNIDQAEASELIAKAETYARQARAYSLKNCKEETTVILLPDEDGNVGAVSLNAGGASQTVSEAFHASSVRGDSSKPEAARALDEKQVRKQFSDILKAQPPKPARFILYFVSGTSELTEASQAIIPQVLKATKERQPAEVSIVGHTDSTGSKSTNMKISSARAKAVELLLKASDSAPDSIYLRFHGENDPLVPTPDNVPEPKNRRVEILIL</sequence>
<dbReference type="PROSITE" id="PS51123">
    <property type="entry name" value="OMPA_2"/>
    <property type="match status" value="1"/>
</dbReference>
<proteinExistence type="predicted"/>
<feature type="chain" id="PRO_5012996116" evidence="2">
    <location>
        <begin position="18"/>
        <end position="278"/>
    </location>
</feature>
<dbReference type="InterPro" id="IPR006665">
    <property type="entry name" value="OmpA-like"/>
</dbReference>
<accession>A0A1L8CPU3</accession>
<evidence type="ECO:0000313" key="4">
    <source>
        <dbReference type="EMBL" id="GAV20945.1"/>
    </source>
</evidence>
<evidence type="ECO:0000259" key="3">
    <source>
        <dbReference type="PROSITE" id="PS51123"/>
    </source>
</evidence>
<organism evidence="4 5">
    <name type="scientific">Mariprofundus micogutta</name>
    <dbReference type="NCBI Taxonomy" id="1921010"/>
    <lineage>
        <taxon>Bacteria</taxon>
        <taxon>Pseudomonadati</taxon>
        <taxon>Pseudomonadota</taxon>
        <taxon>Candidatius Mariprofundia</taxon>
        <taxon>Mariprofundales</taxon>
        <taxon>Mariprofundaceae</taxon>
        <taxon>Mariprofundus</taxon>
    </lineage>
</organism>
<dbReference type="Proteomes" id="UP000231632">
    <property type="component" value="Unassembled WGS sequence"/>
</dbReference>
<dbReference type="GO" id="GO:0016020">
    <property type="term" value="C:membrane"/>
    <property type="evidence" value="ECO:0007669"/>
    <property type="project" value="UniProtKB-UniRule"/>
</dbReference>
<dbReference type="InterPro" id="IPR050330">
    <property type="entry name" value="Bact_OuterMem_StrucFunc"/>
</dbReference>
<dbReference type="Pfam" id="PF00691">
    <property type="entry name" value="OmpA"/>
    <property type="match status" value="1"/>
</dbReference>